<dbReference type="AlphaFoldDB" id="A0A916BGP7"/>
<dbReference type="Pfam" id="PF05787">
    <property type="entry name" value="PhoX"/>
    <property type="match status" value="1"/>
</dbReference>
<gene>
    <name evidence="1" type="ORF">NTGZN8_320008</name>
</gene>
<protein>
    <recommendedName>
        <fullName evidence="3">Phosphatase</fullName>
    </recommendedName>
</protein>
<dbReference type="InterPro" id="IPR008557">
    <property type="entry name" value="PhoX"/>
</dbReference>
<evidence type="ECO:0000313" key="2">
    <source>
        <dbReference type="Proteomes" id="UP000675882"/>
    </source>
</evidence>
<comment type="caution">
    <text evidence="1">The sequence shown here is derived from an EMBL/GenBank/DDBJ whole genome shotgun (WGS) entry which is preliminary data.</text>
</comment>
<dbReference type="Proteomes" id="UP000675882">
    <property type="component" value="Unassembled WGS sequence"/>
</dbReference>
<organism evidence="1 2">
    <name type="scientific">Candidatus Nitrotoga fabula</name>
    <dbReference type="NCBI Taxonomy" id="2182327"/>
    <lineage>
        <taxon>Bacteria</taxon>
        <taxon>Pseudomonadati</taxon>
        <taxon>Pseudomonadota</taxon>
        <taxon>Betaproteobacteria</taxon>
        <taxon>Nitrosomonadales</taxon>
        <taxon>Gallionellaceae</taxon>
        <taxon>Candidatus Nitrotoga</taxon>
    </lineage>
</organism>
<dbReference type="PANTHER" id="PTHR35399:SF2">
    <property type="entry name" value="DUF839 DOMAIN-CONTAINING PROTEIN"/>
    <property type="match status" value="1"/>
</dbReference>
<accession>A0A916BGP7</accession>
<dbReference type="EMBL" id="CAJNBL010000026">
    <property type="protein sequence ID" value="CAE6721902.1"/>
    <property type="molecule type" value="Genomic_DNA"/>
</dbReference>
<keyword evidence="2" id="KW-1185">Reference proteome</keyword>
<sequence length="515" mass="55330">MDVEVGQLTDLLNILPGVIQMNYTPSRTALALALASAFFTTSFLVAEAGENPGKKKDFGVTVEQLLNAQSETLFGFNQPLIQSAPETTGAYRSPAQQAIDQVLVADGLNATYLTRNAADKTDMMAFYPLDNPTHLITCVEGGRQDLGGGKFNPSIQSIHLTSGEVKTILRGLDSCDGIRTTPWNTILATEEDDQGGAYEIIDPLNVVNQTVLDRGAGTTTDPAHIAKRTALPTMAWEGLEILSSGVVIAGDELRPGTPTGTGNDADGGAIFKFVPQTVRIGNQPINDLASSPLTAGTVYALQVSCVNNKQQFGQGCEIGNADWIPIIDPGQARAEANANGATGYYRPEDLHQDLSYADPINPESVRFCWANTGNEGAFNFGEVICGVDDNPAEDEAKPARQIDVNRFVEGDADFNSFDNLEFQPKTGNLYVIEDHENGDIFACLPDGKDRDIKTDGCVKMLSVKDSSAEPTGFIFTGDGTTAYVSIQHSNDGNMTKVDDYHTDDVIRITGFKIKK</sequence>
<evidence type="ECO:0000313" key="1">
    <source>
        <dbReference type="EMBL" id="CAE6721902.1"/>
    </source>
</evidence>
<evidence type="ECO:0008006" key="3">
    <source>
        <dbReference type="Google" id="ProtNLM"/>
    </source>
</evidence>
<name>A0A916BGP7_9PROT</name>
<proteinExistence type="predicted"/>
<dbReference type="PANTHER" id="PTHR35399">
    <property type="entry name" value="SLR8030 PROTEIN"/>
    <property type="match status" value="1"/>
</dbReference>
<reference evidence="1" key="1">
    <citation type="submission" date="2021-02" db="EMBL/GenBank/DDBJ databases">
        <authorList>
            <person name="Han P."/>
        </authorList>
    </citation>
    <scope>NUCLEOTIDE SEQUENCE</scope>
    <source>
        <strain evidence="1">Candidatus Nitrotoga sp. ZN8</strain>
    </source>
</reference>